<feature type="transmembrane region" description="Helical" evidence="1">
    <location>
        <begin position="58"/>
        <end position="79"/>
    </location>
</feature>
<evidence type="ECO:0000256" key="1">
    <source>
        <dbReference type="SAM" id="Phobius"/>
    </source>
</evidence>
<protein>
    <recommendedName>
        <fullName evidence="2">Major facilitator superfamily (MFS) profile domain-containing protein</fullName>
    </recommendedName>
</protein>
<feature type="transmembrane region" description="Helical" evidence="1">
    <location>
        <begin position="20"/>
        <end position="46"/>
    </location>
</feature>
<dbReference type="Pfam" id="PF07690">
    <property type="entry name" value="MFS_1"/>
    <property type="match status" value="1"/>
</dbReference>
<dbReference type="Proteomes" id="UP001208689">
    <property type="component" value="Chromosome"/>
</dbReference>
<dbReference type="PANTHER" id="PTHR23526:SF2">
    <property type="entry name" value="MAJOR FACILITATOR SUPERFAMILY (MFS) PROFILE DOMAIN-CONTAINING PROTEIN"/>
    <property type="match status" value="1"/>
</dbReference>
<feature type="transmembrane region" description="Helical" evidence="1">
    <location>
        <begin position="284"/>
        <end position="303"/>
    </location>
</feature>
<reference evidence="3" key="1">
    <citation type="submission" date="2022-09" db="EMBL/GenBank/DDBJ databases">
        <title>Actin cytoskeleton and complex cell architecture in an #Asgard archaeon.</title>
        <authorList>
            <person name="Ponce Toledo R.I."/>
            <person name="Schleper C."/>
            <person name="Rodrigues Oliveira T."/>
            <person name="Wollweber F."/>
            <person name="Xu J."/>
            <person name="Rittmann S."/>
            <person name="Klingl A."/>
            <person name="Pilhofer M."/>
        </authorList>
    </citation>
    <scope>NUCLEOTIDE SEQUENCE</scope>
    <source>
        <strain evidence="3">B-35</strain>
    </source>
</reference>
<dbReference type="InterPro" id="IPR036259">
    <property type="entry name" value="MFS_trans_sf"/>
</dbReference>
<dbReference type="InterPro" id="IPR020846">
    <property type="entry name" value="MFS_dom"/>
</dbReference>
<dbReference type="PROSITE" id="PS50850">
    <property type="entry name" value="MFS"/>
    <property type="match status" value="1"/>
</dbReference>
<feature type="transmembrane region" description="Helical" evidence="1">
    <location>
        <begin position="344"/>
        <end position="364"/>
    </location>
</feature>
<dbReference type="InterPro" id="IPR052528">
    <property type="entry name" value="Sugar_transport-like"/>
</dbReference>
<keyword evidence="1" id="KW-1133">Transmembrane helix</keyword>
<evidence type="ECO:0000313" key="4">
    <source>
        <dbReference type="Proteomes" id="UP001208689"/>
    </source>
</evidence>
<dbReference type="EMBL" id="CP104013">
    <property type="protein sequence ID" value="UYP46870.1"/>
    <property type="molecule type" value="Genomic_DNA"/>
</dbReference>
<accession>A0ABY6HTM8</accession>
<proteinExistence type="predicted"/>
<keyword evidence="4" id="KW-1185">Reference proteome</keyword>
<name>A0ABY6HTM8_9ARCH</name>
<dbReference type="PANTHER" id="PTHR23526">
    <property type="entry name" value="INTEGRAL MEMBRANE TRANSPORT PROTEIN-RELATED"/>
    <property type="match status" value="1"/>
</dbReference>
<feature type="domain" description="Major facilitator superfamily (MFS) profile" evidence="2">
    <location>
        <begin position="1"/>
        <end position="408"/>
    </location>
</feature>
<gene>
    <name evidence="3" type="ORF">NEF87_003155</name>
</gene>
<feature type="transmembrane region" description="Helical" evidence="1">
    <location>
        <begin position="309"/>
        <end position="332"/>
    </location>
</feature>
<dbReference type="SUPFAM" id="SSF103473">
    <property type="entry name" value="MFS general substrate transporter"/>
    <property type="match status" value="1"/>
</dbReference>
<feature type="transmembrane region" description="Helical" evidence="1">
    <location>
        <begin position="255"/>
        <end position="277"/>
    </location>
</feature>
<sequence length="418" mass="46890">MFRRGIFYTYLSIYLRNYLGLSVTATTLFVTIPMLFSAIFQTFIWGRLSDRLQKRRTLIIAGEIFAGILILSLYILHAFQTNLVLAGYIIIGGLTITEIFWSMSNIGWTALLSDLYPQKERSTILGRITTLSGVGRMIGVFFGGYLYNGFGKFYKGWGFREGSMFYITVIFIFISIIPMRFLVPEGGINYKQTFSDPKLNQQESNSSRSLSSKEKKIFTTFLISLLLINLGRNSIFAIFSQFLVLESGFNCSSQLLSYIMNTQSLAVVLTGFMAGILSKKFGDSLTLIMATLMLIGFMLITAFTTQVVLIFVGSFLWGSSYVLLSTASYGYVAKLIPETKRGKLFAYYNMAFFLSSGLAGTIITGPLVDRLISEGTLEVEAYRLAFVIGTIISTIGFGVFLGLEIWRGKKNETKNWHH</sequence>
<feature type="transmembrane region" description="Helical" evidence="1">
    <location>
        <begin position="85"/>
        <end position="112"/>
    </location>
</feature>
<feature type="transmembrane region" description="Helical" evidence="1">
    <location>
        <begin position="165"/>
        <end position="183"/>
    </location>
</feature>
<feature type="transmembrane region" description="Helical" evidence="1">
    <location>
        <begin position="124"/>
        <end position="145"/>
    </location>
</feature>
<keyword evidence="1" id="KW-0812">Transmembrane</keyword>
<dbReference type="Gene3D" id="1.20.1250.20">
    <property type="entry name" value="MFS general substrate transporter like domains"/>
    <property type="match status" value="2"/>
</dbReference>
<feature type="transmembrane region" description="Helical" evidence="1">
    <location>
        <begin position="217"/>
        <end position="243"/>
    </location>
</feature>
<organism evidence="3 4">
    <name type="scientific">Candidatus Lokiarchaeum ossiferum</name>
    <dbReference type="NCBI Taxonomy" id="2951803"/>
    <lineage>
        <taxon>Archaea</taxon>
        <taxon>Promethearchaeati</taxon>
        <taxon>Promethearchaeota</taxon>
        <taxon>Promethearchaeia</taxon>
        <taxon>Promethearchaeales</taxon>
        <taxon>Promethearchaeaceae</taxon>
        <taxon>Candidatus Lokiarchaeum</taxon>
    </lineage>
</organism>
<evidence type="ECO:0000259" key="2">
    <source>
        <dbReference type="PROSITE" id="PS50850"/>
    </source>
</evidence>
<keyword evidence="1" id="KW-0472">Membrane</keyword>
<evidence type="ECO:0000313" key="3">
    <source>
        <dbReference type="EMBL" id="UYP46870.1"/>
    </source>
</evidence>
<feature type="transmembrane region" description="Helical" evidence="1">
    <location>
        <begin position="384"/>
        <end position="406"/>
    </location>
</feature>
<dbReference type="InterPro" id="IPR011701">
    <property type="entry name" value="MFS"/>
</dbReference>